<keyword evidence="2" id="KW-1185">Reference proteome</keyword>
<dbReference type="RefSeq" id="XP_008100418.1">
    <property type="nucleotide sequence ID" value="XM_008102227.1"/>
</dbReference>
<dbReference type="HOGENOM" id="CLU_1532428_0_0_1"/>
<dbReference type="AlphaFoldDB" id="E3QZW0"/>
<protein>
    <submittedName>
        <fullName evidence="1">Uncharacterized protein</fullName>
    </submittedName>
</protein>
<evidence type="ECO:0000313" key="1">
    <source>
        <dbReference type="EMBL" id="EFQ36398.1"/>
    </source>
</evidence>
<evidence type="ECO:0000313" key="2">
    <source>
        <dbReference type="Proteomes" id="UP000008782"/>
    </source>
</evidence>
<organism evidence="2">
    <name type="scientific">Colletotrichum graminicola (strain M1.001 / M2 / FGSC 10212)</name>
    <name type="common">Maize anthracnose fungus</name>
    <name type="synonym">Glomerella graminicola</name>
    <dbReference type="NCBI Taxonomy" id="645133"/>
    <lineage>
        <taxon>Eukaryota</taxon>
        <taxon>Fungi</taxon>
        <taxon>Dikarya</taxon>
        <taxon>Ascomycota</taxon>
        <taxon>Pezizomycotina</taxon>
        <taxon>Sordariomycetes</taxon>
        <taxon>Hypocreomycetidae</taxon>
        <taxon>Glomerellales</taxon>
        <taxon>Glomerellaceae</taxon>
        <taxon>Colletotrichum</taxon>
        <taxon>Colletotrichum graminicola species complex</taxon>
    </lineage>
</organism>
<dbReference type="Proteomes" id="UP000008782">
    <property type="component" value="Unassembled WGS sequence"/>
</dbReference>
<dbReference type="EMBL" id="GG697422">
    <property type="protein sequence ID" value="EFQ36398.1"/>
    <property type="molecule type" value="Genomic_DNA"/>
</dbReference>
<gene>
    <name evidence="1" type="ORF">GLRG_11566</name>
</gene>
<dbReference type="OrthoDB" id="10333431at2759"/>
<proteinExistence type="predicted"/>
<dbReference type="GeneID" id="24416930"/>
<accession>E3QZW0</accession>
<name>E3QZW0_COLGM</name>
<dbReference type="VEuPathDB" id="FungiDB:GLRG_11566"/>
<sequence>MEQNQLLLLQAPEQWPLWPDLDASFSPDFFTSHELQANVLQNHETATLESYRLQPTPNLTVADFPLSTPLYLDAGIDLGFGWCMGPATDDFNIPASYGGLSRHNPHFGSTTGKVTEPPCFPVLDGALVSVHTWDLPKATSNNREHTKGIEGRTSLTSLLNHPNLHYLSKRPLDCQ</sequence>
<reference evidence="2" key="1">
    <citation type="journal article" date="2012" name="Nat. Genet.">
        <title>Lifestyle transitions in plant pathogenic Colletotrichum fungi deciphered by genome and transcriptome analyses.</title>
        <authorList>
            <person name="O'Connell R.J."/>
            <person name="Thon M.R."/>
            <person name="Hacquard S."/>
            <person name="Amyotte S.G."/>
            <person name="Kleemann J."/>
            <person name="Torres M.F."/>
            <person name="Damm U."/>
            <person name="Buiate E.A."/>
            <person name="Epstein L."/>
            <person name="Alkan N."/>
            <person name="Altmueller J."/>
            <person name="Alvarado-Balderrama L."/>
            <person name="Bauser C.A."/>
            <person name="Becker C."/>
            <person name="Birren B.W."/>
            <person name="Chen Z."/>
            <person name="Choi J."/>
            <person name="Crouch J.A."/>
            <person name="Duvick J.P."/>
            <person name="Farman M.A."/>
            <person name="Gan P."/>
            <person name="Heiman D."/>
            <person name="Henrissat B."/>
            <person name="Howard R.J."/>
            <person name="Kabbage M."/>
            <person name="Koch C."/>
            <person name="Kracher B."/>
            <person name="Kubo Y."/>
            <person name="Law A.D."/>
            <person name="Lebrun M.-H."/>
            <person name="Lee Y.-H."/>
            <person name="Miyara I."/>
            <person name="Moore N."/>
            <person name="Neumann U."/>
            <person name="Nordstroem K."/>
            <person name="Panaccione D.G."/>
            <person name="Panstruga R."/>
            <person name="Place M."/>
            <person name="Proctor R.H."/>
            <person name="Prusky D."/>
            <person name="Rech G."/>
            <person name="Reinhardt R."/>
            <person name="Rollins J.A."/>
            <person name="Rounsley S."/>
            <person name="Schardl C.L."/>
            <person name="Schwartz D.C."/>
            <person name="Shenoy N."/>
            <person name="Shirasu K."/>
            <person name="Sikhakolli U.R."/>
            <person name="Stueber K."/>
            <person name="Sukno S.A."/>
            <person name="Sweigard J.A."/>
            <person name="Takano Y."/>
            <person name="Takahara H."/>
            <person name="Trail F."/>
            <person name="van der Does H.C."/>
            <person name="Voll L.M."/>
            <person name="Will I."/>
            <person name="Young S."/>
            <person name="Zeng Q."/>
            <person name="Zhang J."/>
            <person name="Zhou S."/>
            <person name="Dickman M.B."/>
            <person name="Schulze-Lefert P."/>
            <person name="Ver Loren van Themaat E."/>
            <person name="Ma L.-J."/>
            <person name="Vaillancourt L.J."/>
        </authorList>
    </citation>
    <scope>NUCLEOTIDE SEQUENCE [LARGE SCALE GENOMIC DNA]</scope>
    <source>
        <strain evidence="2">M1.001 / M2 / FGSC 10212</strain>
    </source>
</reference>